<reference evidence="2 3" key="1">
    <citation type="submission" date="2020-04" db="EMBL/GenBank/DDBJ databases">
        <authorList>
            <person name="De Canck E."/>
        </authorList>
    </citation>
    <scope>NUCLEOTIDE SEQUENCE [LARGE SCALE GENOMIC DNA]</scope>
    <source>
        <strain evidence="2 3">LMG 28614</strain>
    </source>
</reference>
<accession>A0A6S7BKG9</accession>
<dbReference type="NCBIfam" id="TIGR00778">
    <property type="entry name" value="ahpD_dom"/>
    <property type="match status" value="1"/>
</dbReference>
<dbReference type="SUPFAM" id="SSF69118">
    <property type="entry name" value="AhpD-like"/>
    <property type="match status" value="1"/>
</dbReference>
<evidence type="ECO:0000259" key="1">
    <source>
        <dbReference type="Pfam" id="PF02627"/>
    </source>
</evidence>
<evidence type="ECO:0000313" key="3">
    <source>
        <dbReference type="Proteomes" id="UP000494365"/>
    </source>
</evidence>
<dbReference type="RefSeq" id="WP_175152830.1">
    <property type="nucleotide sequence ID" value="NZ_CADIKK010000035.1"/>
</dbReference>
<dbReference type="Gene3D" id="1.20.1290.10">
    <property type="entry name" value="AhpD-like"/>
    <property type="match status" value="1"/>
</dbReference>
<dbReference type="PANTHER" id="PTHR35446">
    <property type="entry name" value="SI:CH211-175M2.5"/>
    <property type="match status" value="1"/>
</dbReference>
<dbReference type="Proteomes" id="UP000494365">
    <property type="component" value="Unassembled WGS sequence"/>
</dbReference>
<keyword evidence="3" id="KW-1185">Reference proteome</keyword>
<dbReference type="PANTHER" id="PTHR35446:SF3">
    <property type="entry name" value="CMD DOMAIN-CONTAINING PROTEIN"/>
    <property type="match status" value="1"/>
</dbReference>
<dbReference type="GO" id="GO:0051920">
    <property type="term" value="F:peroxiredoxin activity"/>
    <property type="evidence" value="ECO:0007669"/>
    <property type="project" value="InterPro"/>
</dbReference>
<organism evidence="2 3">
    <name type="scientific">Paraburkholderia ultramafica</name>
    <dbReference type="NCBI Taxonomy" id="1544867"/>
    <lineage>
        <taxon>Bacteria</taxon>
        <taxon>Pseudomonadati</taxon>
        <taxon>Pseudomonadota</taxon>
        <taxon>Betaproteobacteria</taxon>
        <taxon>Burkholderiales</taxon>
        <taxon>Burkholderiaceae</taxon>
        <taxon>Paraburkholderia</taxon>
    </lineage>
</organism>
<sequence>MNETATLSLPLVAPDTSDARAKEVLETARKQAGSIPNMYAAMANYPALLDTYLHGYRVFRSESSLTSAEQEAVFLVISRINECTYCVAAHSMIATHVSKTPAQAVEAIRSDAQIEDAKLRALADFTRTMVVSRGNPSSDKLAAFLAAGYTEKTVLEIILAISVKTLSNYTNHLFHTDVDHKFRDYAWTPPAHS</sequence>
<dbReference type="EMBL" id="CADIKK010000035">
    <property type="protein sequence ID" value="CAB3803555.1"/>
    <property type="molecule type" value="Genomic_DNA"/>
</dbReference>
<dbReference type="Pfam" id="PF02627">
    <property type="entry name" value="CMD"/>
    <property type="match status" value="1"/>
</dbReference>
<dbReference type="InterPro" id="IPR004675">
    <property type="entry name" value="AhpD_core"/>
</dbReference>
<dbReference type="InterPro" id="IPR003779">
    <property type="entry name" value="CMD-like"/>
</dbReference>
<proteinExistence type="predicted"/>
<dbReference type="InterPro" id="IPR029032">
    <property type="entry name" value="AhpD-like"/>
</dbReference>
<feature type="domain" description="Carboxymuconolactone decarboxylase-like" evidence="1">
    <location>
        <begin position="56"/>
        <end position="121"/>
    </location>
</feature>
<gene>
    <name evidence="2" type="ORF">LMG28614_05848</name>
</gene>
<dbReference type="AlphaFoldDB" id="A0A6S7BKG9"/>
<protein>
    <recommendedName>
        <fullName evidence="1">Carboxymuconolactone decarboxylase-like domain-containing protein</fullName>
    </recommendedName>
</protein>
<evidence type="ECO:0000313" key="2">
    <source>
        <dbReference type="EMBL" id="CAB3803555.1"/>
    </source>
</evidence>
<name>A0A6S7BKG9_9BURK</name>